<dbReference type="InterPro" id="IPR052530">
    <property type="entry name" value="NAD(P)H_nitroreductase"/>
</dbReference>
<dbReference type="GO" id="GO:0016491">
    <property type="term" value="F:oxidoreductase activity"/>
    <property type="evidence" value="ECO:0007669"/>
    <property type="project" value="UniProtKB-UniRule"/>
</dbReference>
<evidence type="ECO:0000256" key="7">
    <source>
        <dbReference type="PIRNR" id="PIRNR000232"/>
    </source>
</evidence>
<dbReference type="Pfam" id="PF00881">
    <property type="entry name" value="Nitroreductase"/>
    <property type="match status" value="1"/>
</dbReference>
<dbReference type="EMBL" id="GU937734">
    <property type="protein sequence ID" value="ADO32945.1"/>
    <property type="molecule type" value="Genomic_DNA"/>
</dbReference>
<protein>
    <recommendedName>
        <fullName evidence="7">Putative NAD(P)H nitroreductase</fullName>
        <ecNumber evidence="7">1.-.-.-</ecNumber>
    </recommendedName>
</protein>
<feature type="binding site" evidence="8">
    <location>
        <position position="38"/>
    </location>
    <ligand>
        <name>FMN</name>
        <dbReference type="ChEBI" id="CHEBI:58210"/>
        <note>ligand shared between dimeric partners</note>
    </ligand>
</feature>
<dbReference type="CDD" id="cd02135">
    <property type="entry name" value="YdjA-like"/>
    <property type="match status" value="1"/>
</dbReference>
<comment type="similarity">
    <text evidence="1 7">Belongs to the nitroreductase family.</text>
</comment>
<dbReference type="PANTHER" id="PTHR43821:SF1">
    <property type="entry name" value="NAD(P)H NITROREDUCTASE YDJA-RELATED"/>
    <property type="match status" value="1"/>
</dbReference>
<sequence>MALLASRRNTSPRRLSEPGPDARALSSLMEAAVTAPDHGLLVPWHFMLVPRDMRQALGRAFASALIERDPGATEVQTTAAAEKAERASCLLVAVMHADEGASGITDQERLVSLGCAIQNILLAATSMGFASGLTSGRSLGSNAVRSLFGLEPHQRAICFIALGTSSAPPRERQRPDPDSVLRVLSA</sequence>
<dbReference type="Gene3D" id="3.40.109.10">
    <property type="entry name" value="NADH Oxidase"/>
    <property type="match status" value="1"/>
</dbReference>
<feature type="region of interest" description="Disordered" evidence="9">
    <location>
        <begin position="167"/>
        <end position="186"/>
    </location>
</feature>
<evidence type="ECO:0000259" key="10">
    <source>
        <dbReference type="Pfam" id="PF00881"/>
    </source>
</evidence>
<evidence type="ECO:0000256" key="8">
    <source>
        <dbReference type="PIRSR" id="PIRSR000232-1"/>
    </source>
</evidence>
<dbReference type="InterPro" id="IPR000415">
    <property type="entry name" value="Nitroreductase-like"/>
</dbReference>
<keyword evidence="4 7" id="KW-0521">NADP</keyword>
<dbReference type="EC" id="1.-.-.-" evidence="7"/>
<keyword evidence="3 7" id="KW-0288">FMN</keyword>
<keyword evidence="2 7" id="KW-0285">Flavoprotein</keyword>
<evidence type="ECO:0000256" key="6">
    <source>
        <dbReference type="ARBA" id="ARBA00023027"/>
    </source>
</evidence>
<keyword evidence="5 7" id="KW-0560">Oxidoreductase</keyword>
<dbReference type="PIRSF" id="PIRSF000232">
    <property type="entry name" value="YdjA"/>
    <property type="match status" value="1"/>
</dbReference>
<keyword evidence="6 7" id="KW-0520">NAD</keyword>
<dbReference type="InterPro" id="IPR029479">
    <property type="entry name" value="Nitroreductase"/>
</dbReference>
<feature type="binding site" description="in other chain" evidence="8">
    <location>
        <begin position="133"/>
        <end position="135"/>
    </location>
    <ligand>
        <name>FMN</name>
        <dbReference type="ChEBI" id="CHEBI:58210"/>
        <note>ligand shared between dimeric partners</note>
    </ligand>
</feature>
<evidence type="ECO:0000256" key="3">
    <source>
        <dbReference type="ARBA" id="ARBA00022643"/>
    </source>
</evidence>
<comment type="cofactor">
    <cofactor evidence="8">
        <name>FMN</name>
        <dbReference type="ChEBI" id="CHEBI:58210"/>
    </cofactor>
    <text evidence="8">Binds 1 FMN per subunit.</text>
</comment>
<evidence type="ECO:0000256" key="4">
    <source>
        <dbReference type="ARBA" id="ARBA00022857"/>
    </source>
</evidence>
<evidence type="ECO:0000256" key="9">
    <source>
        <dbReference type="SAM" id="MobiDB-lite"/>
    </source>
</evidence>
<gene>
    <name evidence="11" type="primary">aoxC</name>
</gene>
<organism evidence="11">
    <name type="scientific">Acidovorax sp. GW2</name>
    <dbReference type="NCBI Taxonomy" id="446363"/>
    <lineage>
        <taxon>Bacteria</taxon>
        <taxon>Pseudomonadati</taxon>
        <taxon>Pseudomonadota</taxon>
        <taxon>Betaproteobacteria</taxon>
        <taxon>Burkholderiales</taxon>
        <taxon>Comamonadaceae</taxon>
        <taxon>Acidovorax</taxon>
    </lineage>
</organism>
<dbReference type="InterPro" id="IPR026021">
    <property type="entry name" value="YdjA-like"/>
</dbReference>
<proteinExistence type="inferred from homology"/>
<evidence type="ECO:0000256" key="1">
    <source>
        <dbReference type="ARBA" id="ARBA00007118"/>
    </source>
</evidence>
<dbReference type="AlphaFoldDB" id="F8QRD3"/>
<feature type="domain" description="Nitroreductase" evidence="10">
    <location>
        <begin position="11"/>
        <end position="163"/>
    </location>
</feature>
<feature type="region of interest" description="Disordered" evidence="9">
    <location>
        <begin position="1"/>
        <end position="21"/>
    </location>
</feature>
<dbReference type="PANTHER" id="PTHR43821">
    <property type="entry name" value="NAD(P)H NITROREDUCTASE YDJA-RELATED"/>
    <property type="match status" value="1"/>
</dbReference>
<evidence type="ECO:0000313" key="11">
    <source>
        <dbReference type="EMBL" id="ADO32945.1"/>
    </source>
</evidence>
<accession>F8QRD3</accession>
<feature type="compositionally biased region" description="Basic and acidic residues" evidence="9">
    <location>
        <begin position="169"/>
        <end position="179"/>
    </location>
</feature>
<name>F8QRD3_9BURK</name>
<dbReference type="SUPFAM" id="SSF55469">
    <property type="entry name" value="FMN-dependent nitroreductase-like"/>
    <property type="match status" value="1"/>
</dbReference>
<evidence type="ECO:0000256" key="2">
    <source>
        <dbReference type="ARBA" id="ARBA00022630"/>
    </source>
</evidence>
<reference evidence="11" key="1">
    <citation type="submission" date="2010-02" db="EMBL/GenBank/DDBJ databases">
        <title>Isolation and Identification of Arsenite Oxidase Gene and Regulation Sequence in Arsenite-Oxidizing Bacterium Acidovorax sp. GW2.</title>
        <authorList>
            <person name="Zhao K."/>
            <person name="Huang Y."/>
            <person name="Wang Q."/>
            <person name="Wang G."/>
        </authorList>
    </citation>
    <scope>NUCLEOTIDE SEQUENCE</scope>
    <source>
        <strain evidence="11">GW2</strain>
    </source>
</reference>
<evidence type="ECO:0000256" key="5">
    <source>
        <dbReference type="ARBA" id="ARBA00023002"/>
    </source>
</evidence>